<dbReference type="SUPFAM" id="SSF46689">
    <property type="entry name" value="Homeodomain-like"/>
    <property type="match status" value="1"/>
</dbReference>
<dbReference type="STRING" id="1406858.GCA_000710895_00554"/>
<dbReference type="GO" id="GO:0005829">
    <property type="term" value="C:cytosol"/>
    <property type="evidence" value="ECO:0007669"/>
    <property type="project" value="TreeGrafter"/>
</dbReference>
<dbReference type="InterPro" id="IPR032687">
    <property type="entry name" value="AraC-type_N"/>
</dbReference>
<evidence type="ECO:0000256" key="2">
    <source>
        <dbReference type="ARBA" id="ARBA00023125"/>
    </source>
</evidence>
<evidence type="ECO:0000259" key="4">
    <source>
        <dbReference type="PROSITE" id="PS01124"/>
    </source>
</evidence>
<feature type="domain" description="HTH araC/xylS-type" evidence="4">
    <location>
        <begin position="262"/>
        <end position="339"/>
    </location>
</feature>
<evidence type="ECO:0000313" key="6">
    <source>
        <dbReference type="Proteomes" id="UP000255467"/>
    </source>
</evidence>
<proteinExistence type="predicted"/>
<dbReference type="Gene3D" id="1.10.10.60">
    <property type="entry name" value="Homeodomain-like"/>
    <property type="match status" value="1"/>
</dbReference>
<keyword evidence="6" id="KW-1185">Reference proteome</keyword>
<keyword evidence="1" id="KW-0805">Transcription regulation</keyword>
<dbReference type="GO" id="GO:0000976">
    <property type="term" value="F:transcription cis-regulatory region binding"/>
    <property type="evidence" value="ECO:0007669"/>
    <property type="project" value="TreeGrafter"/>
</dbReference>
<evidence type="ECO:0000256" key="1">
    <source>
        <dbReference type="ARBA" id="ARBA00023015"/>
    </source>
</evidence>
<gene>
    <name evidence="5" type="primary">appY_2</name>
    <name evidence="5" type="ORF">NCTC1934_04913</name>
</gene>
<dbReference type="InterPro" id="IPR009057">
    <property type="entry name" value="Homeodomain-like_sf"/>
</dbReference>
<dbReference type="Pfam" id="PF12625">
    <property type="entry name" value="Arabinose_bd"/>
    <property type="match status" value="1"/>
</dbReference>
<sequence>MDTDRADQPTRLRSIVGAALLADFASTRGLGLPEVLRDTGIRESDLNEPTAEITLGQEVALMRNVVRGVGDEPGQGLLAGLLCHPPSMGVLGFALMTCPTFGHAVDIATRYADLSFTAARLSTRRIGDEFWVLRDDQALPSDIRTFALERDLAAVATVQQDLLSTKLPVMRVEVTVAPHPIYEMFGAIFGVDDIRFDAETSYLVIPSSTLDMPLPQANTATARYYEQQCADLMERRRSRVGVSGQVRKLLIRRGGVADQAHVAADLDISVRTLRRRLADEGTTFRELSNETVGMLAEELLVAGLTVEQVADRLGYSSVSAFGSAFRSWKGQSPGHFARINRGRATVRVGA</sequence>
<dbReference type="RefSeq" id="WP_063821452.1">
    <property type="nucleotide sequence ID" value="NZ_JADLRH010000002.1"/>
</dbReference>
<evidence type="ECO:0000313" key="5">
    <source>
        <dbReference type="EMBL" id="SUD47596.1"/>
    </source>
</evidence>
<dbReference type="Pfam" id="PF12833">
    <property type="entry name" value="HTH_18"/>
    <property type="match status" value="1"/>
</dbReference>
<dbReference type="EMBL" id="UGRY01000003">
    <property type="protein sequence ID" value="SUD47596.1"/>
    <property type="molecule type" value="Genomic_DNA"/>
</dbReference>
<dbReference type="PANTHER" id="PTHR47894:SF1">
    <property type="entry name" value="HTH-TYPE TRANSCRIPTIONAL REGULATOR VQSM"/>
    <property type="match status" value="1"/>
</dbReference>
<dbReference type="PROSITE" id="PS01124">
    <property type="entry name" value="HTH_ARAC_FAMILY_2"/>
    <property type="match status" value="1"/>
</dbReference>
<name>A0A379JGU1_9NOCA</name>
<organism evidence="5 6">
    <name type="scientific">Nocardia otitidiscaviarum</name>
    <dbReference type="NCBI Taxonomy" id="1823"/>
    <lineage>
        <taxon>Bacteria</taxon>
        <taxon>Bacillati</taxon>
        <taxon>Actinomycetota</taxon>
        <taxon>Actinomycetes</taxon>
        <taxon>Mycobacteriales</taxon>
        <taxon>Nocardiaceae</taxon>
        <taxon>Nocardia</taxon>
    </lineage>
</organism>
<dbReference type="SMART" id="SM00342">
    <property type="entry name" value="HTH_ARAC"/>
    <property type="match status" value="1"/>
</dbReference>
<protein>
    <submittedName>
        <fullName evidence="5">M5 polypeptide</fullName>
    </submittedName>
</protein>
<dbReference type="OrthoDB" id="5241536at2"/>
<dbReference type="Proteomes" id="UP000255467">
    <property type="component" value="Unassembled WGS sequence"/>
</dbReference>
<evidence type="ECO:0000256" key="3">
    <source>
        <dbReference type="ARBA" id="ARBA00023163"/>
    </source>
</evidence>
<accession>A0A379JGU1</accession>
<reference evidence="5 6" key="1">
    <citation type="submission" date="2018-06" db="EMBL/GenBank/DDBJ databases">
        <authorList>
            <consortium name="Pathogen Informatics"/>
            <person name="Doyle S."/>
        </authorList>
    </citation>
    <scope>NUCLEOTIDE SEQUENCE [LARGE SCALE GENOMIC DNA]</scope>
    <source>
        <strain evidence="5 6">NCTC1934</strain>
    </source>
</reference>
<dbReference type="AlphaFoldDB" id="A0A379JGU1"/>
<keyword evidence="3" id="KW-0804">Transcription</keyword>
<dbReference type="GO" id="GO:0003700">
    <property type="term" value="F:DNA-binding transcription factor activity"/>
    <property type="evidence" value="ECO:0007669"/>
    <property type="project" value="InterPro"/>
</dbReference>
<keyword evidence="2" id="KW-0238">DNA-binding</keyword>
<dbReference type="PANTHER" id="PTHR47894">
    <property type="entry name" value="HTH-TYPE TRANSCRIPTIONAL REGULATOR GADX"/>
    <property type="match status" value="1"/>
</dbReference>
<dbReference type="InterPro" id="IPR018060">
    <property type="entry name" value="HTH_AraC"/>
</dbReference>